<keyword evidence="4" id="KW-0249">Electron transport</keyword>
<dbReference type="GO" id="GO:0051539">
    <property type="term" value="F:4 iron, 4 sulfur cluster binding"/>
    <property type="evidence" value="ECO:0007669"/>
    <property type="project" value="UniProtKB-KW"/>
</dbReference>
<dbReference type="Proteomes" id="UP000824076">
    <property type="component" value="Unassembled WGS sequence"/>
</dbReference>
<dbReference type="SUPFAM" id="SSF54862">
    <property type="entry name" value="4Fe-4S ferredoxins"/>
    <property type="match status" value="2"/>
</dbReference>
<name>A0A9D1IJZ7_9BACT</name>
<feature type="transmembrane region" description="Helical" evidence="7">
    <location>
        <begin position="40"/>
        <end position="58"/>
    </location>
</feature>
<dbReference type="Pfam" id="PF12838">
    <property type="entry name" value="Fer4_7"/>
    <property type="match status" value="1"/>
</dbReference>
<reference evidence="9" key="2">
    <citation type="journal article" date="2021" name="PeerJ">
        <title>Extensive microbial diversity within the chicken gut microbiome revealed by metagenomics and culture.</title>
        <authorList>
            <person name="Gilroy R."/>
            <person name="Ravi A."/>
            <person name="Getino M."/>
            <person name="Pursley I."/>
            <person name="Horton D.L."/>
            <person name="Alikhan N.F."/>
            <person name="Baker D."/>
            <person name="Gharbi K."/>
            <person name="Hall N."/>
            <person name="Watson M."/>
            <person name="Adriaenssens E.M."/>
            <person name="Foster-Nyarko E."/>
            <person name="Jarju S."/>
            <person name="Secka A."/>
            <person name="Antonio M."/>
            <person name="Oren A."/>
            <person name="Chaudhuri R.R."/>
            <person name="La Ragione R."/>
            <person name="Hildebrand F."/>
            <person name="Pallen M.J."/>
        </authorList>
    </citation>
    <scope>NUCLEOTIDE SEQUENCE</scope>
    <source>
        <strain evidence="9">17073</strain>
    </source>
</reference>
<dbReference type="Pfam" id="PF13187">
    <property type="entry name" value="Fer4_9"/>
    <property type="match status" value="1"/>
</dbReference>
<evidence type="ECO:0000256" key="3">
    <source>
        <dbReference type="ARBA" id="ARBA00022723"/>
    </source>
</evidence>
<evidence type="ECO:0000256" key="5">
    <source>
        <dbReference type="ARBA" id="ARBA00023004"/>
    </source>
</evidence>
<keyword evidence="2" id="KW-0004">4Fe-4S</keyword>
<protein>
    <submittedName>
        <fullName evidence="9">4Fe-4S binding protein</fullName>
    </submittedName>
</protein>
<feature type="domain" description="4Fe-4S ferredoxin-type" evidence="8">
    <location>
        <begin position="370"/>
        <end position="402"/>
    </location>
</feature>
<dbReference type="InterPro" id="IPR017896">
    <property type="entry name" value="4Fe4S_Fe-S-bd"/>
</dbReference>
<dbReference type="Gene3D" id="3.30.70.20">
    <property type="match status" value="3"/>
</dbReference>
<keyword evidence="5" id="KW-0408">Iron</keyword>
<evidence type="ECO:0000313" key="10">
    <source>
        <dbReference type="Proteomes" id="UP000824076"/>
    </source>
</evidence>
<reference evidence="9" key="1">
    <citation type="submission" date="2020-10" db="EMBL/GenBank/DDBJ databases">
        <authorList>
            <person name="Gilroy R."/>
        </authorList>
    </citation>
    <scope>NUCLEOTIDE SEQUENCE</scope>
    <source>
        <strain evidence="9">17073</strain>
    </source>
</reference>
<evidence type="ECO:0000256" key="2">
    <source>
        <dbReference type="ARBA" id="ARBA00022485"/>
    </source>
</evidence>
<keyword evidence="7" id="KW-0812">Transmembrane</keyword>
<dbReference type="PROSITE" id="PS51379">
    <property type="entry name" value="4FE4S_FER_2"/>
    <property type="match status" value="6"/>
</dbReference>
<dbReference type="PANTHER" id="PTHR30176:SF3">
    <property type="entry name" value="FERREDOXIN-TYPE PROTEIN NAPH"/>
    <property type="match status" value="1"/>
</dbReference>
<proteinExistence type="predicted"/>
<keyword evidence="6" id="KW-0411">Iron-sulfur</keyword>
<dbReference type="InterPro" id="IPR051684">
    <property type="entry name" value="Electron_Trans/Redox"/>
</dbReference>
<dbReference type="AlphaFoldDB" id="A0A9D1IJZ7"/>
<keyword evidence="7" id="KW-1133">Transmembrane helix</keyword>
<organism evidence="9 10">
    <name type="scientific">Candidatus Limisoma intestinavium</name>
    <dbReference type="NCBI Taxonomy" id="2840856"/>
    <lineage>
        <taxon>Bacteria</taxon>
        <taxon>Pseudomonadati</taxon>
        <taxon>Bacteroidota</taxon>
        <taxon>Bacteroidia</taxon>
        <taxon>Bacteroidales</taxon>
        <taxon>Candidatus Limisoma</taxon>
    </lineage>
</organism>
<dbReference type="PROSITE" id="PS00198">
    <property type="entry name" value="4FE4S_FER_1"/>
    <property type="match status" value="2"/>
</dbReference>
<feature type="transmembrane region" description="Helical" evidence="7">
    <location>
        <begin position="171"/>
        <end position="189"/>
    </location>
</feature>
<gene>
    <name evidence="9" type="ORF">IAD18_01660</name>
</gene>
<evidence type="ECO:0000256" key="1">
    <source>
        <dbReference type="ARBA" id="ARBA00022448"/>
    </source>
</evidence>
<evidence type="ECO:0000256" key="4">
    <source>
        <dbReference type="ARBA" id="ARBA00022982"/>
    </source>
</evidence>
<keyword evidence="7" id="KW-0472">Membrane</keyword>
<feature type="domain" description="4Fe-4S ferredoxin-type" evidence="8">
    <location>
        <begin position="455"/>
        <end position="487"/>
    </location>
</feature>
<evidence type="ECO:0000313" key="9">
    <source>
        <dbReference type="EMBL" id="HIU38355.1"/>
    </source>
</evidence>
<evidence type="ECO:0000259" key="8">
    <source>
        <dbReference type="PROSITE" id="PS51379"/>
    </source>
</evidence>
<dbReference type="Pfam" id="PF12801">
    <property type="entry name" value="Fer4_5"/>
    <property type="match status" value="2"/>
</dbReference>
<dbReference type="PANTHER" id="PTHR30176">
    <property type="entry name" value="FERREDOXIN-TYPE PROTEIN NAPH"/>
    <property type="match status" value="1"/>
</dbReference>
<feature type="domain" description="4Fe-4S ferredoxin-type" evidence="8">
    <location>
        <begin position="215"/>
        <end position="244"/>
    </location>
</feature>
<accession>A0A9D1IJZ7</accession>
<dbReference type="CDD" id="cd16373">
    <property type="entry name" value="DMSOR_beta_like"/>
    <property type="match status" value="1"/>
</dbReference>
<feature type="transmembrane region" description="Helical" evidence="7">
    <location>
        <begin position="103"/>
        <end position="125"/>
    </location>
</feature>
<dbReference type="GO" id="GO:0005886">
    <property type="term" value="C:plasma membrane"/>
    <property type="evidence" value="ECO:0007669"/>
    <property type="project" value="TreeGrafter"/>
</dbReference>
<comment type="caution">
    <text evidence="9">The sequence shown here is derived from an EMBL/GenBank/DDBJ whole genome shotgun (WGS) entry which is preliminary data.</text>
</comment>
<keyword evidence="3" id="KW-0479">Metal-binding</keyword>
<keyword evidence="1" id="KW-0813">Transport</keyword>
<evidence type="ECO:0000256" key="6">
    <source>
        <dbReference type="ARBA" id="ARBA00023014"/>
    </source>
</evidence>
<dbReference type="GO" id="GO:0046872">
    <property type="term" value="F:metal ion binding"/>
    <property type="evidence" value="ECO:0007669"/>
    <property type="project" value="UniProtKB-KW"/>
</dbReference>
<feature type="domain" description="4Fe-4S ferredoxin-type" evidence="8">
    <location>
        <begin position="245"/>
        <end position="271"/>
    </location>
</feature>
<feature type="domain" description="4Fe-4S ferredoxin-type" evidence="8">
    <location>
        <begin position="427"/>
        <end position="446"/>
    </location>
</feature>
<dbReference type="EMBL" id="DVMS01000042">
    <property type="protein sequence ID" value="HIU38355.1"/>
    <property type="molecule type" value="Genomic_DNA"/>
</dbReference>
<feature type="domain" description="4Fe-4S ferredoxin-type" evidence="8">
    <location>
        <begin position="336"/>
        <end position="365"/>
    </location>
</feature>
<dbReference type="InterPro" id="IPR017900">
    <property type="entry name" value="4Fe4S_Fe_S_CS"/>
</dbReference>
<evidence type="ECO:0000256" key="7">
    <source>
        <dbReference type="SAM" id="Phobius"/>
    </source>
</evidence>
<sequence>MLRKIRLTLAVLFFLAVTLLFLDFTGTVHAWLGWTARIQFLPALLALNLGIVLALVALTLVFGRIYCSVVCPLGVLQDVIAWFGKKRKKNRYSYSPAKAWLRYGVLALFVIALVAGVGSFVALLAPYSSYGRIAGNLFAPIYQWGNNFLAYMAERADSYAFYETEVWIKSIPTFVVALATLIVIGVLAWRNGRTYCNTVCPVGTVLGFVARWSWLKPVIDTEKCVNCKLCARNCKASCIDVANHSIDYSRCVSCMDCIEKCSTGAIGYRHVANVEKHPKAAAEVDANRRSFLTATAMVATTAVLNAQGKKVDGGLAVIEDKKAARRKTSIVPPGAWSARHFAQHCTACQLCVSVCPNGVLRPSADPLKLMQPEMSYERGYCRPECVKCSEVCPSGAIRPITVADKSSMQIGHAVWIRKNCVPLTDGVSCGNCARHCPTGAITMMPSVASDPNSLKIPAINVERCIGCGACEYSCPSRPFSAIYVEGIQMHREL</sequence>